<dbReference type="PRINTS" id="PR00371">
    <property type="entry name" value="FPNCR"/>
</dbReference>
<accession>A0A9P0C3D0</accession>
<dbReference type="PANTHER" id="PTHR19370">
    <property type="entry name" value="NADH-CYTOCHROME B5 REDUCTASE"/>
    <property type="match status" value="1"/>
</dbReference>
<keyword evidence="3 7" id="KW-0285">Flavoprotein</keyword>
<evidence type="ECO:0000256" key="5">
    <source>
        <dbReference type="ARBA" id="ARBA00023002"/>
    </source>
</evidence>
<dbReference type="PRINTS" id="PR00406">
    <property type="entry name" value="CYTB5RDTASE"/>
</dbReference>
<evidence type="ECO:0000313" key="10">
    <source>
        <dbReference type="EMBL" id="CAH0627341.1"/>
    </source>
</evidence>
<feature type="domain" description="FAD-binding FR-type" evidence="9">
    <location>
        <begin position="57"/>
        <end position="162"/>
    </location>
</feature>
<evidence type="ECO:0000256" key="2">
    <source>
        <dbReference type="ARBA" id="ARBA00006105"/>
    </source>
</evidence>
<comment type="cofactor">
    <cofactor evidence="1 7 8">
        <name>FAD</name>
        <dbReference type="ChEBI" id="CHEBI:57692"/>
    </cofactor>
</comment>
<dbReference type="Pfam" id="PF00175">
    <property type="entry name" value="NAD_binding_1"/>
    <property type="match status" value="1"/>
</dbReference>
<dbReference type="OrthoDB" id="432685at2759"/>
<protein>
    <recommendedName>
        <fullName evidence="8">NADH-cytochrome b5 reductase</fullName>
        <ecNumber evidence="8">1.6.2.2</ecNumber>
    </recommendedName>
</protein>
<comment type="catalytic activity">
    <reaction evidence="8">
        <text>2 Fe(III)-[cytochrome b5] + NADH = 2 Fe(II)-[cytochrome b5] + NAD(+) + H(+)</text>
        <dbReference type="Rhea" id="RHEA:46680"/>
        <dbReference type="Rhea" id="RHEA-COMP:10438"/>
        <dbReference type="Rhea" id="RHEA-COMP:10439"/>
        <dbReference type="ChEBI" id="CHEBI:15378"/>
        <dbReference type="ChEBI" id="CHEBI:29033"/>
        <dbReference type="ChEBI" id="CHEBI:29034"/>
        <dbReference type="ChEBI" id="CHEBI:57540"/>
        <dbReference type="ChEBI" id="CHEBI:57945"/>
        <dbReference type="EC" id="1.6.2.2"/>
    </reaction>
</comment>
<dbReference type="InterPro" id="IPR001433">
    <property type="entry name" value="OxRdtase_FAD/NAD-bd"/>
</dbReference>
<dbReference type="EC" id="1.6.2.2" evidence="8"/>
<keyword evidence="11" id="KW-1185">Reference proteome</keyword>
<comment type="similarity">
    <text evidence="2 8">Belongs to the flavoprotein pyridine nucleotide cytochrome reductase family.</text>
</comment>
<proteinExistence type="inferred from homology"/>
<keyword evidence="4 7" id="KW-0274">FAD</keyword>
<evidence type="ECO:0000313" key="11">
    <source>
        <dbReference type="Proteomes" id="UP001154114"/>
    </source>
</evidence>
<sequence>MKIMEKPVEPDAEDCCNSGCNPCIFDIYQKQLKLYNKYLESGETGKITSKENGLSQLKYTIFVVVENETICDFHKLIRFKKETTNNNKVWWKPGDHFLFKYCGAETTCTRAYTPIKVEQGDDCDFSIVVKQYVNGLVSSILCDLKVGETTYWRGPYGHYHLQPNHYDRIVMIAQGTGIAPFITIIEHILKDEDDSTKLLLLYCTKCDETILFRDKLYAFQSFWNFKYEIFLSQPPTNVKLKYQEPIRNHKLNSEYLSNFTTLGETEFLLCGSSTFNAEYNNYLKNILGVHENYIVLF</sequence>
<keyword evidence="6 8" id="KW-0520">NAD</keyword>
<dbReference type="SUPFAM" id="SSF52343">
    <property type="entry name" value="Ferredoxin reductase-like, C-terminal NADP-linked domain"/>
    <property type="match status" value="1"/>
</dbReference>
<feature type="binding site" evidence="7">
    <location>
        <position position="110"/>
    </location>
    <ligand>
        <name>FAD</name>
        <dbReference type="ChEBI" id="CHEBI:57692"/>
    </ligand>
</feature>
<dbReference type="InterPro" id="IPR001709">
    <property type="entry name" value="Flavoprot_Pyr_Nucl_cyt_Rdtase"/>
</dbReference>
<dbReference type="InterPro" id="IPR019180">
    <property type="entry name" value="Oxidoreductase-like_N"/>
</dbReference>
<dbReference type="Pfam" id="PF00970">
    <property type="entry name" value="FAD_binding_6"/>
    <property type="match status" value="1"/>
</dbReference>
<dbReference type="AlphaFoldDB" id="A0A9P0C3D0"/>
<dbReference type="GO" id="GO:0090524">
    <property type="term" value="F:cytochrome-b5 reductase activity, acting on NADH"/>
    <property type="evidence" value="ECO:0007669"/>
    <property type="project" value="UniProtKB-EC"/>
</dbReference>
<feature type="binding site" evidence="7">
    <location>
        <position position="112"/>
    </location>
    <ligand>
        <name>FAD</name>
        <dbReference type="ChEBI" id="CHEBI:57692"/>
    </ligand>
</feature>
<reference evidence="10" key="1">
    <citation type="submission" date="2021-12" db="EMBL/GenBank/DDBJ databases">
        <authorList>
            <person name="King R."/>
        </authorList>
    </citation>
    <scope>NUCLEOTIDE SEQUENCE</scope>
</reference>
<dbReference type="Gene3D" id="3.40.50.80">
    <property type="entry name" value="Nucleotide-binding domain of ferredoxin-NADP reductase (FNR) module"/>
    <property type="match status" value="1"/>
</dbReference>
<evidence type="ECO:0000256" key="4">
    <source>
        <dbReference type="ARBA" id="ARBA00022827"/>
    </source>
</evidence>
<dbReference type="SUPFAM" id="SSF63380">
    <property type="entry name" value="Riboflavin synthase domain-like"/>
    <property type="match status" value="1"/>
</dbReference>
<dbReference type="PANTHER" id="PTHR19370:SF184">
    <property type="entry name" value="NADH-CYTOCHROME B5 REDUCTASE-LIKE"/>
    <property type="match status" value="1"/>
</dbReference>
<dbReference type="PROSITE" id="PS51384">
    <property type="entry name" value="FAD_FR"/>
    <property type="match status" value="1"/>
</dbReference>
<name>A0A9P0C3D0_CHRIL</name>
<dbReference type="Proteomes" id="UP001154114">
    <property type="component" value="Chromosome 8"/>
</dbReference>
<keyword evidence="5 8" id="KW-0560">Oxidoreductase</keyword>
<evidence type="ECO:0000256" key="6">
    <source>
        <dbReference type="ARBA" id="ARBA00023027"/>
    </source>
</evidence>
<organism evidence="10 11">
    <name type="scientific">Chrysodeixis includens</name>
    <name type="common">Soybean looper</name>
    <name type="synonym">Pseudoplusia includens</name>
    <dbReference type="NCBI Taxonomy" id="689277"/>
    <lineage>
        <taxon>Eukaryota</taxon>
        <taxon>Metazoa</taxon>
        <taxon>Ecdysozoa</taxon>
        <taxon>Arthropoda</taxon>
        <taxon>Hexapoda</taxon>
        <taxon>Insecta</taxon>
        <taxon>Pterygota</taxon>
        <taxon>Neoptera</taxon>
        <taxon>Endopterygota</taxon>
        <taxon>Lepidoptera</taxon>
        <taxon>Glossata</taxon>
        <taxon>Ditrysia</taxon>
        <taxon>Noctuoidea</taxon>
        <taxon>Noctuidae</taxon>
        <taxon>Plusiinae</taxon>
        <taxon>Chrysodeixis</taxon>
    </lineage>
</organism>
<feature type="binding site" evidence="7">
    <location>
        <position position="137"/>
    </location>
    <ligand>
        <name>FAD</name>
        <dbReference type="ChEBI" id="CHEBI:57692"/>
    </ligand>
</feature>
<gene>
    <name evidence="10" type="ORF">CINC_LOCUS12718</name>
</gene>
<feature type="binding site" evidence="7">
    <location>
        <position position="128"/>
    </location>
    <ligand>
        <name>FAD</name>
        <dbReference type="ChEBI" id="CHEBI:57692"/>
    </ligand>
</feature>
<dbReference type="InterPro" id="IPR039261">
    <property type="entry name" value="FNR_nucleotide-bd"/>
</dbReference>
<evidence type="ECO:0000256" key="7">
    <source>
        <dbReference type="PIRSR" id="PIRSR601834-1"/>
    </source>
</evidence>
<dbReference type="EMBL" id="LR824011">
    <property type="protein sequence ID" value="CAH0627341.1"/>
    <property type="molecule type" value="Genomic_DNA"/>
</dbReference>
<evidence type="ECO:0000256" key="1">
    <source>
        <dbReference type="ARBA" id="ARBA00001974"/>
    </source>
</evidence>
<dbReference type="Gene3D" id="2.40.30.10">
    <property type="entry name" value="Translation factors"/>
    <property type="match status" value="1"/>
</dbReference>
<evidence type="ECO:0000256" key="3">
    <source>
        <dbReference type="ARBA" id="ARBA00022630"/>
    </source>
</evidence>
<feature type="binding site" evidence="7">
    <location>
        <position position="130"/>
    </location>
    <ligand>
        <name>FAD</name>
        <dbReference type="ChEBI" id="CHEBI:57692"/>
    </ligand>
</feature>
<dbReference type="InterPro" id="IPR008333">
    <property type="entry name" value="Cbr1-like_FAD-bd_dom"/>
</dbReference>
<dbReference type="InterPro" id="IPR017927">
    <property type="entry name" value="FAD-bd_FR_type"/>
</dbReference>
<dbReference type="InterPro" id="IPR017938">
    <property type="entry name" value="Riboflavin_synthase-like_b-brl"/>
</dbReference>
<dbReference type="InterPro" id="IPR001834">
    <property type="entry name" value="CBR-like"/>
</dbReference>
<evidence type="ECO:0000256" key="8">
    <source>
        <dbReference type="RuleBase" id="RU361226"/>
    </source>
</evidence>
<dbReference type="Pfam" id="PF09791">
    <property type="entry name" value="Oxidored-like"/>
    <property type="match status" value="1"/>
</dbReference>
<evidence type="ECO:0000259" key="9">
    <source>
        <dbReference type="PROSITE" id="PS51384"/>
    </source>
</evidence>
<dbReference type="CDD" id="cd06183">
    <property type="entry name" value="cyt_b5_reduct_like"/>
    <property type="match status" value="1"/>
</dbReference>
<feature type="binding site" evidence="7">
    <location>
        <position position="138"/>
    </location>
    <ligand>
        <name>FAD</name>
        <dbReference type="ChEBI" id="CHEBI:57692"/>
    </ligand>
</feature>